<dbReference type="GO" id="GO:0005261">
    <property type="term" value="F:monoatomic cation channel activity"/>
    <property type="evidence" value="ECO:0007669"/>
    <property type="project" value="TreeGrafter"/>
</dbReference>
<dbReference type="AlphaFoldDB" id="A0A368GKN7"/>
<feature type="transmembrane region" description="Helical" evidence="1">
    <location>
        <begin position="136"/>
        <end position="152"/>
    </location>
</feature>
<evidence type="ECO:0000256" key="1">
    <source>
        <dbReference type="SAM" id="Phobius"/>
    </source>
</evidence>
<dbReference type="GO" id="GO:0050982">
    <property type="term" value="P:detection of mechanical stimulus"/>
    <property type="evidence" value="ECO:0007669"/>
    <property type="project" value="TreeGrafter"/>
</dbReference>
<organism evidence="2 3">
    <name type="scientific">Ancylostoma caninum</name>
    <name type="common">Dog hookworm</name>
    <dbReference type="NCBI Taxonomy" id="29170"/>
    <lineage>
        <taxon>Eukaryota</taxon>
        <taxon>Metazoa</taxon>
        <taxon>Ecdysozoa</taxon>
        <taxon>Nematoda</taxon>
        <taxon>Chromadorea</taxon>
        <taxon>Rhabditida</taxon>
        <taxon>Rhabditina</taxon>
        <taxon>Rhabditomorpha</taxon>
        <taxon>Strongyloidea</taxon>
        <taxon>Ancylostomatidae</taxon>
        <taxon>Ancylostomatinae</taxon>
        <taxon>Ancylostoma</taxon>
    </lineage>
</organism>
<feature type="transmembrane region" description="Helical" evidence="1">
    <location>
        <begin position="51"/>
        <end position="72"/>
    </location>
</feature>
<dbReference type="PANTHER" id="PTHR13167">
    <property type="entry name" value="PIEZO-TYPE MECHANOSENSITIVE ION CHANNEL COMPONENT"/>
    <property type="match status" value="1"/>
</dbReference>
<feature type="transmembrane region" description="Helical" evidence="1">
    <location>
        <begin position="161"/>
        <end position="183"/>
    </location>
</feature>
<evidence type="ECO:0000313" key="2">
    <source>
        <dbReference type="EMBL" id="RCN44914.1"/>
    </source>
</evidence>
<dbReference type="GO" id="GO:0005886">
    <property type="term" value="C:plasma membrane"/>
    <property type="evidence" value="ECO:0007669"/>
    <property type="project" value="TreeGrafter"/>
</dbReference>
<gene>
    <name evidence="2" type="ORF">ANCCAN_09110</name>
</gene>
<accession>A0A368GKN7</accession>
<dbReference type="OrthoDB" id="303066at2759"/>
<dbReference type="GO" id="GO:0071260">
    <property type="term" value="P:cellular response to mechanical stimulus"/>
    <property type="evidence" value="ECO:0007669"/>
    <property type="project" value="TreeGrafter"/>
</dbReference>
<keyword evidence="1" id="KW-0812">Transmembrane</keyword>
<keyword evidence="1" id="KW-1133">Transmembrane helix</keyword>
<proteinExistence type="predicted"/>
<feature type="transmembrane region" description="Helical" evidence="1">
    <location>
        <begin position="227"/>
        <end position="244"/>
    </location>
</feature>
<name>A0A368GKN7_ANCCA</name>
<comment type="caution">
    <text evidence="2">The sequence shown here is derived from an EMBL/GenBank/DDBJ whole genome shotgun (WGS) entry which is preliminary data.</text>
</comment>
<dbReference type="EMBL" id="JOJR01000117">
    <property type="protein sequence ID" value="RCN44914.1"/>
    <property type="molecule type" value="Genomic_DNA"/>
</dbReference>
<dbReference type="InterPro" id="IPR027272">
    <property type="entry name" value="Piezo"/>
</dbReference>
<dbReference type="STRING" id="29170.A0A368GKN7"/>
<reference evidence="2 3" key="1">
    <citation type="submission" date="2014-10" db="EMBL/GenBank/DDBJ databases">
        <title>Draft genome of the hookworm Ancylostoma caninum.</title>
        <authorList>
            <person name="Mitreva M."/>
        </authorList>
    </citation>
    <scope>NUCLEOTIDE SEQUENCE [LARGE SCALE GENOMIC DNA]</scope>
    <source>
        <strain evidence="2 3">Baltimore</strain>
    </source>
</reference>
<protein>
    <recommendedName>
        <fullName evidence="4">Piezo domain-containing protein</fullName>
    </recommendedName>
</protein>
<evidence type="ECO:0008006" key="4">
    <source>
        <dbReference type="Google" id="ProtNLM"/>
    </source>
</evidence>
<keyword evidence="1" id="KW-0472">Membrane</keyword>
<keyword evidence="3" id="KW-1185">Reference proteome</keyword>
<sequence>MCAYLCVVAVLKMIYQLSHFPDLSFVNNGEVCNATRTFPEWVGIKKETDTWQLLGGMVVAIIVLALQSVVVYRQRHYRRMRGIPESNSDRVFPSFHIDEFDHSLVHCMKFIVDFGFYKFGYEISIIMMAINAWVRMDMLAAVMCVWLGLFVLNRRSVCRKLWYIFVIYLAVLFPLQYVIYVGLPEDSCLAYPWDHLFGGSSSSTKNVNFDIWMGLSNYAVDWPAENLIVDFFLLLIASCQLTVFRNEGTDNDSIFVNEDYHLKPNNPRYDFIATQRHEFRRFHQDRCVPLWTLDNVDHDVNSGYRWNLAVCPGVYHADILDSLARKQSLCDECEN</sequence>
<dbReference type="PANTHER" id="PTHR13167:SF25">
    <property type="entry name" value="PIEZO-TYPE MECHANOSENSITIVE ION CHANNEL COMPONENT"/>
    <property type="match status" value="1"/>
</dbReference>
<dbReference type="GO" id="GO:0008381">
    <property type="term" value="F:mechanosensitive monoatomic ion channel activity"/>
    <property type="evidence" value="ECO:0007669"/>
    <property type="project" value="InterPro"/>
</dbReference>
<feature type="transmembrane region" description="Helical" evidence="1">
    <location>
        <begin position="110"/>
        <end position="130"/>
    </location>
</feature>
<dbReference type="Proteomes" id="UP000252519">
    <property type="component" value="Unassembled WGS sequence"/>
</dbReference>
<evidence type="ECO:0000313" key="3">
    <source>
        <dbReference type="Proteomes" id="UP000252519"/>
    </source>
</evidence>
<dbReference type="GO" id="GO:0042391">
    <property type="term" value="P:regulation of membrane potential"/>
    <property type="evidence" value="ECO:0007669"/>
    <property type="project" value="TreeGrafter"/>
</dbReference>